<dbReference type="InterPro" id="IPR001155">
    <property type="entry name" value="OxRdtase_FMN_N"/>
</dbReference>
<dbReference type="Pfam" id="PF00724">
    <property type="entry name" value="Oxidored_FMN"/>
    <property type="match status" value="1"/>
</dbReference>
<dbReference type="GO" id="GO:0016491">
    <property type="term" value="F:oxidoreductase activity"/>
    <property type="evidence" value="ECO:0007669"/>
    <property type="project" value="UniProtKB-KW"/>
</dbReference>
<dbReference type="PANTHER" id="PTHR43656:SF2">
    <property type="entry name" value="BINDING OXIDOREDUCTASE, PUTATIVE (AFU_ORTHOLOGUE AFUA_2G08260)-RELATED"/>
    <property type="match status" value="1"/>
</dbReference>
<feature type="non-terminal residue" evidence="4">
    <location>
        <position position="221"/>
    </location>
</feature>
<keyword evidence="1" id="KW-0285">Flavoprotein</keyword>
<dbReference type="EMBL" id="LAZR01057523">
    <property type="protein sequence ID" value="KKK71903.1"/>
    <property type="molecule type" value="Genomic_DNA"/>
</dbReference>
<accession>A0A0F8XSK0</accession>
<protein>
    <recommendedName>
        <fullName evidence="3">NADH:flavin oxidoreductase/NADH oxidase N-terminal domain-containing protein</fullName>
    </recommendedName>
</protein>
<name>A0A0F8XSK0_9ZZZZ</name>
<organism evidence="4">
    <name type="scientific">marine sediment metagenome</name>
    <dbReference type="NCBI Taxonomy" id="412755"/>
    <lineage>
        <taxon>unclassified sequences</taxon>
        <taxon>metagenomes</taxon>
        <taxon>ecological metagenomes</taxon>
    </lineage>
</organism>
<evidence type="ECO:0000313" key="4">
    <source>
        <dbReference type="EMBL" id="KKK71903.1"/>
    </source>
</evidence>
<dbReference type="AlphaFoldDB" id="A0A0F8XSK0"/>
<keyword evidence="2" id="KW-0560">Oxidoreductase</keyword>
<dbReference type="InterPro" id="IPR051799">
    <property type="entry name" value="NADH_flavin_oxidoreductase"/>
</dbReference>
<dbReference type="Gene3D" id="3.20.20.70">
    <property type="entry name" value="Aldolase class I"/>
    <property type="match status" value="1"/>
</dbReference>
<gene>
    <name evidence="4" type="ORF">LCGC14_2909270</name>
</gene>
<dbReference type="GO" id="GO:0010181">
    <property type="term" value="F:FMN binding"/>
    <property type="evidence" value="ECO:0007669"/>
    <property type="project" value="InterPro"/>
</dbReference>
<sequence length="221" mass="24380">MGSSVLFEPAKIGKLEIKNRFIRAATAEGLADEGGRPPAALAGVYRNLAQAEVGLIVTGHAFVHTMGRHNLRQTGIHQDENISSLRRLGRAVAGTDSKIFVQLSHAGRQSRPGVLPGQPWAPSAVPFGNGMYNPRAMTEGEIEEVIWAFGQAARRAREAGFYGIEIHAAHGFLISSFLSPHTNRRTDKWGGSEENRLRFLLEVYKRVRQEVGREFPVKMKL</sequence>
<dbReference type="CDD" id="cd02803">
    <property type="entry name" value="OYE_like_FMN_family"/>
    <property type="match status" value="1"/>
</dbReference>
<reference evidence="4" key="1">
    <citation type="journal article" date="2015" name="Nature">
        <title>Complex archaea that bridge the gap between prokaryotes and eukaryotes.</title>
        <authorList>
            <person name="Spang A."/>
            <person name="Saw J.H."/>
            <person name="Jorgensen S.L."/>
            <person name="Zaremba-Niedzwiedzka K."/>
            <person name="Martijn J."/>
            <person name="Lind A.E."/>
            <person name="van Eijk R."/>
            <person name="Schleper C."/>
            <person name="Guy L."/>
            <person name="Ettema T.J."/>
        </authorList>
    </citation>
    <scope>NUCLEOTIDE SEQUENCE</scope>
</reference>
<proteinExistence type="predicted"/>
<evidence type="ECO:0000256" key="2">
    <source>
        <dbReference type="ARBA" id="ARBA00023002"/>
    </source>
</evidence>
<dbReference type="SUPFAM" id="SSF51395">
    <property type="entry name" value="FMN-linked oxidoreductases"/>
    <property type="match status" value="1"/>
</dbReference>
<evidence type="ECO:0000256" key="1">
    <source>
        <dbReference type="ARBA" id="ARBA00022630"/>
    </source>
</evidence>
<dbReference type="PANTHER" id="PTHR43656">
    <property type="entry name" value="BINDING OXIDOREDUCTASE, PUTATIVE (AFU_ORTHOLOGUE AFUA_2G08260)-RELATED"/>
    <property type="match status" value="1"/>
</dbReference>
<evidence type="ECO:0000259" key="3">
    <source>
        <dbReference type="Pfam" id="PF00724"/>
    </source>
</evidence>
<dbReference type="InterPro" id="IPR013785">
    <property type="entry name" value="Aldolase_TIM"/>
</dbReference>
<feature type="domain" description="NADH:flavin oxidoreductase/NADH oxidase N-terminal" evidence="3">
    <location>
        <begin position="6"/>
        <end position="219"/>
    </location>
</feature>
<comment type="caution">
    <text evidence="4">The sequence shown here is derived from an EMBL/GenBank/DDBJ whole genome shotgun (WGS) entry which is preliminary data.</text>
</comment>